<accession>B6G8J3</accession>
<dbReference type="AlphaFoldDB" id="B6G8J3"/>
<proteinExistence type="predicted"/>
<keyword evidence="2" id="KW-1185">Reference proteome</keyword>
<sequence length="47" mass="5518">MRPPATCGFSYRHFRPTREFLISIRKTSRSAARISESARRQRCFGTK</sequence>
<evidence type="ECO:0000313" key="1">
    <source>
        <dbReference type="EMBL" id="EEA91406.1"/>
    </source>
</evidence>
<dbReference type="Proteomes" id="UP000003560">
    <property type="component" value="Unassembled WGS sequence"/>
</dbReference>
<dbReference type="EMBL" id="ABXJ01000021">
    <property type="protein sequence ID" value="EEA91406.1"/>
    <property type="molecule type" value="Genomic_DNA"/>
</dbReference>
<protein>
    <submittedName>
        <fullName evidence="1">Uncharacterized protein</fullName>
    </submittedName>
</protein>
<dbReference type="STRING" id="445975.COLSTE_00384"/>
<evidence type="ECO:0000313" key="2">
    <source>
        <dbReference type="Proteomes" id="UP000003560"/>
    </source>
</evidence>
<name>B6G8J3_9ACTN</name>
<dbReference type="HOGENOM" id="CLU_3166828_0_0_11"/>
<organism evidence="1 2">
    <name type="scientific">Collinsella stercoris DSM 13279</name>
    <dbReference type="NCBI Taxonomy" id="445975"/>
    <lineage>
        <taxon>Bacteria</taxon>
        <taxon>Bacillati</taxon>
        <taxon>Actinomycetota</taxon>
        <taxon>Coriobacteriia</taxon>
        <taxon>Coriobacteriales</taxon>
        <taxon>Coriobacteriaceae</taxon>
        <taxon>Collinsella</taxon>
    </lineage>
</organism>
<reference evidence="1 2" key="2">
    <citation type="submission" date="2008-10" db="EMBL/GenBank/DDBJ databases">
        <authorList>
            <person name="Fulton L."/>
            <person name="Clifton S."/>
            <person name="Fulton B."/>
            <person name="Xu J."/>
            <person name="Minx P."/>
            <person name="Pepin K.H."/>
            <person name="Johnson M."/>
            <person name="Thiruvilangam P."/>
            <person name="Bhonagiri V."/>
            <person name="Nash W.E."/>
            <person name="Mardis E.R."/>
            <person name="Wilson R.K."/>
        </authorList>
    </citation>
    <scope>NUCLEOTIDE SEQUENCE [LARGE SCALE GENOMIC DNA]</scope>
    <source>
        <strain evidence="1 2">DSM 13279</strain>
    </source>
</reference>
<comment type="caution">
    <text evidence="1">The sequence shown here is derived from an EMBL/GenBank/DDBJ whole genome shotgun (WGS) entry which is preliminary data.</text>
</comment>
<gene>
    <name evidence="1" type="ORF">COLSTE_00384</name>
</gene>
<reference evidence="1 2" key="1">
    <citation type="submission" date="2008-10" db="EMBL/GenBank/DDBJ databases">
        <title>Draft genome sequence of Collinsella stercoris (DSM 13279).</title>
        <authorList>
            <person name="Sudarsanam P."/>
            <person name="Ley R."/>
            <person name="Guruge J."/>
            <person name="Turnbaugh P.J."/>
            <person name="Mahowald M."/>
            <person name="Liep D."/>
            <person name="Gordon J."/>
        </authorList>
    </citation>
    <scope>NUCLEOTIDE SEQUENCE [LARGE SCALE GENOMIC DNA]</scope>
    <source>
        <strain evidence="1 2">DSM 13279</strain>
    </source>
</reference>